<evidence type="ECO:0000313" key="4">
    <source>
        <dbReference type="EMBL" id="SPO05366.1"/>
    </source>
</evidence>
<feature type="region of interest" description="Disordered" evidence="2">
    <location>
        <begin position="54"/>
        <end position="131"/>
    </location>
</feature>
<evidence type="ECO:0000256" key="1">
    <source>
        <dbReference type="ARBA" id="ARBA00023242"/>
    </source>
</evidence>
<dbReference type="Gene3D" id="4.10.240.10">
    <property type="entry name" value="Zn(2)-C6 fungal-type DNA-binding domain"/>
    <property type="match status" value="1"/>
</dbReference>
<reference evidence="4" key="1">
    <citation type="submission" date="2018-03" db="EMBL/GenBank/DDBJ databases">
        <authorList>
            <person name="Guldener U."/>
        </authorList>
    </citation>
    <scope>NUCLEOTIDE SEQUENCE</scope>
</reference>
<accession>A0AAE8N2S0</accession>
<feature type="compositionally biased region" description="Polar residues" evidence="2">
    <location>
        <begin position="111"/>
        <end position="130"/>
    </location>
</feature>
<dbReference type="Pfam" id="PF00172">
    <property type="entry name" value="Zn_clus"/>
    <property type="match status" value="1"/>
</dbReference>
<comment type="caution">
    <text evidence="4">The sequence shown here is derived from an EMBL/GenBank/DDBJ whole genome shotgun (WGS) entry which is preliminary data.</text>
</comment>
<dbReference type="SUPFAM" id="SSF57701">
    <property type="entry name" value="Zn2/Cys6 DNA-binding domain"/>
    <property type="match status" value="1"/>
</dbReference>
<feature type="compositionally biased region" description="Low complexity" evidence="2">
    <location>
        <begin position="54"/>
        <end position="72"/>
    </location>
</feature>
<keyword evidence="5" id="KW-1185">Reference proteome</keyword>
<feature type="region of interest" description="Disordered" evidence="2">
    <location>
        <begin position="460"/>
        <end position="482"/>
    </location>
</feature>
<sequence>MRRQSCDRCHGQKLRCTRLVADSAGACSRCIRQGARCVYSFSLPKGRRSRYCSVGEAGSSVSGSGSDSSSGSPNDSLAEWDRGPFIGPSNALTPTASNTSTSADGSGASPPISNTAGSNDENSPLWNSVASDWPGSGGMSLAATDGSEDHSGVFSSIHSQIYIGTGVSNAVEDDILSWDTPTGSNRGSDGRLFADNSSTRPCSLGRNIVPPVSDEKAISGDIIMRLSQLSSRLHSLLSSSCFLAETEGSIRPAGGLILDDSAFKPVAAWLDHVSTDTDRPWTDTQPPPPTDMFGLGGVMQDVFTASRQLLEVLHCQRVHSGSIQACLTASQSPSGAHGIAMTEQGATAGINSQFSGSIVRHLVMACHGLLLNVYVVVLIALQVDADLLLAAKEASAPLSDPTSGHSPPPPLADIRIVSVVHLCLYLVERQRIAVTSYLSPLNGSIFPQSTSQHARDIIERTSEGPPCPGPCHSPSPSASTYQGEEMTRQLEMEVHRRLLRLRLALRI</sequence>
<dbReference type="EMBL" id="ONZQ02000012">
    <property type="protein sequence ID" value="SPO05366.1"/>
    <property type="molecule type" value="Genomic_DNA"/>
</dbReference>
<dbReference type="CDD" id="cd00067">
    <property type="entry name" value="GAL4"/>
    <property type="match status" value="1"/>
</dbReference>
<dbReference type="AlphaFoldDB" id="A0AAE8N2S0"/>
<gene>
    <name evidence="4" type="ORF">DNG_08053</name>
</gene>
<dbReference type="PROSITE" id="PS00463">
    <property type="entry name" value="ZN2_CY6_FUNGAL_1"/>
    <property type="match status" value="1"/>
</dbReference>
<dbReference type="SMART" id="SM00066">
    <property type="entry name" value="GAL4"/>
    <property type="match status" value="1"/>
</dbReference>
<evidence type="ECO:0000256" key="2">
    <source>
        <dbReference type="SAM" id="MobiDB-lite"/>
    </source>
</evidence>
<dbReference type="InterPro" id="IPR001138">
    <property type="entry name" value="Zn2Cys6_DnaBD"/>
</dbReference>
<protein>
    <recommendedName>
        <fullName evidence="3">Zn(2)-C6 fungal-type domain-containing protein</fullName>
    </recommendedName>
</protein>
<feature type="domain" description="Zn(2)-C6 fungal-type" evidence="3">
    <location>
        <begin position="5"/>
        <end position="39"/>
    </location>
</feature>
<dbReference type="GO" id="GO:0008270">
    <property type="term" value="F:zinc ion binding"/>
    <property type="evidence" value="ECO:0007669"/>
    <property type="project" value="InterPro"/>
</dbReference>
<evidence type="ECO:0000259" key="3">
    <source>
        <dbReference type="PROSITE" id="PS50048"/>
    </source>
</evidence>
<feature type="compositionally biased region" description="Polar residues" evidence="2">
    <location>
        <begin position="90"/>
        <end position="104"/>
    </location>
</feature>
<evidence type="ECO:0000313" key="5">
    <source>
        <dbReference type="Proteomes" id="UP001187682"/>
    </source>
</evidence>
<dbReference type="InterPro" id="IPR036864">
    <property type="entry name" value="Zn2-C6_fun-type_DNA-bd_sf"/>
</dbReference>
<dbReference type="GO" id="GO:0000981">
    <property type="term" value="F:DNA-binding transcription factor activity, RNA polymerase II-specific"/>
    <property type="evidence" value="ECO:0007669"/>
    <property type="project" value="InterPro"/>
</dbReference>
<organism evidence="4 5">
    <name type="scientific">Cephalotrichum gorgonifer</name>
    <dbReference type="NCBI Taxonomy" id="2041049"/>
    <lineage>
        <taxon>Eukaryota</taxon>
        <taxon>Fungi</taxon>
        <taxon>Dikarya</taxon>
        <taxon>Ascomycota</taxon>
        <taxon>Pezizomycotina</taxon>
        <taxon>Sordariomycetes</taxon>
        <taxon>Hypocreomycetidae</taxon>
        <taxon>Microascales</taxon>
        <taxon>Microascaceae</taxon>
        <taxon>Cephalotrichum</taxon>
    </lineage>
</organism>
<dbReference type="Proteomes" id="UP001187682">
    <property type="component" value="Unassembled WGS sequence"/>
</dbReference>
<dbReference type="PROSITE" id="PS50048">
    <property type="entry name" value="ZN2_CY6_FUNGAL_2"/>
    <property type="match status" value="1"/>
</dbReference>
<proteinExistence type="predicted"/>
<name>A0AAE8N2S0_9PEZI</name>
<keyword evidence="1" id="KW-0539">Nucleus</keyword>